<evidence type="ECO:0000256" key="5">
    <source>
        <dbReference type="ARBA" id="ARBA00022490"/>
    </source>
</evidence>
<protein>
    <recommendedName>
        <fullName evidence="9">Pyrrolidone-carboxylate peptidase</fullName>
        <ecNumber evidence="9">3.4.19.3</ecNumber>
    </recommendedName>
    <alternativeName>
        <fullName evidence="9">5-oxoprolyl-peptidase</fullName>
    </alternativeName>
    <alternativeName>
        <fullName evidence="9">Pyroglutamyl-peptidase I</fullName>
        <shortName evidence="9">PGP-I</shortName>
        <shortName evidence="9">Pyrase</shortName>
    </alternativeName>
</protein>
<dbReference type="HAMAP" id="MF_00417">
    <property type="entry name" value="Pyrrolid_peptidase"/>
    <property type="match status" value="1"/>
</dbReference>
<comment type="subunit">
    <text evidence="9">Homotetramer.</text>
</comment>
<dbReference type="Proteomes" id="UP000000333">
    <property type="component" value="Chromosome"/>
</dbReference>
<evidence type="ECO:0000313" key="11">
    <source>
        <dbReference type="EMBL" id="ADK68666.1"/>
    </source>
</evidence>
<comment type="similarity">
    <text evidence="4 9">Belongs to the peptidase C15 family.</text>
</comment>
<dbReference type="PANTHER" id="PTHR23402">
    <property type="entry name" value="PROTEASE FAMILY C15 PYROGLUTAMYL-PEPTIDASE I-RELATED"/>
    <property type="match status" value="1"/>
</dbReference>
<evidence type="ECO:0000256" key="4">
    <source>
        <dbReference type="ARBA" id="ARBA00006641"/>
    </source>
</evidence>
<feature type="active site" evidence="9">
    <location>
        <position position="79"/>
    </location>
</feature>
<dbReference type="PANTHER" id="PTHR23402:SF1">
    <property type="entry name" value="PYROGLUTAMYL-PEPTIDASE I"/>
    <property type="match status" value="1"/>
</dbReference>
<dbReference type="SUPFAM" id="SSF53182">
    <property type="entry name" value="Pyrrolidone carboxyl peptidase (pyroglutamate aminopeptidase)"/>
    <property type="match status" value="1"/>
</dbReference>
<dbReference type="PIRSF" id="PIRSF015592">
    <property type="entry name" value="Prld-crbxl_pptds"/>
    <property type="match status" value="1"/>
</dbReference>
<feature type="active site" evidence="9 10">
    <location>
        <position position="142"/>
    </location>
</feature>
<dbReference type="PROSITE" id="PS01334">
    <property type="entry name" value="PYRASE_CYS"/>
    <property type="match status" value="1"/>
</dbReference>
<keyword evidence="5 9" id="KW-0963">Cytoplasm</keyword>
<evidence type="ECO:0000256" key="8">
    <source>
        <dbReference type="ARBA" id="ARBA00022807"/>
    </source>
</evidence>
<dbReference type="NCBIfam" id="NF009676">
    <property type="entry name" value="PRK13197.1"/>
    <property type="match status" value="1"/>
</dbReference>
<evidence type="ECO:0000313" key="12">
    <source>
        <dbReference type="Proteomes" id="UP000000333"/>
    </source>
</evidence>
<dbReference type="OrthoDB" id="9779738at2"/>
<keyword evidence="6 9" id="KW-0645">Protease</keyword>
<evidence type="ECO:0000256" key="7">
    <source>
        <dbReference type="ARBA" id="ARBA00022801"/>
    </source>
</evidence>
<evidence type="ECO:0000256" key="2">
    <source>
        <dbReference type="ARBA" id="ARBA00002280"/>
    </source>
</evidence>
<keyword evidence="12" id="KW-1185">Reference proteome</keyword>
<dbReference type="Pfam" id="PF01470">
    <property type="entry name" value="Peptidase_C15"/>
    <property type="match status" value="1"/>
</dbReference>
<dbReference type="EMBL" id="CP002106">
    <property type="protein sequence ID" value="ADK68666.1"/>
    <property type="molecule type" value="Genomic_DNA"/>
</dbReference>
<dbReference type="PRINTS" id="PR00706">
    <property type="entry name" value="PYROGLUPTASE"/>
</dbReference>
<dbReference type="FunFam" id="3.40.630.20:FF:000001">
    <property type="entry name" value="Pyrrolidone-carboxylate peptidase"/>
    <property type="match status" value="1"/>
</dbReference>
<sequence length="215" mass="22422">MGAVLVTGFQPFGGEAMNPAWEAVRALPGAIGGAEVVKAEVPVAFGRGFAEVEHAMRECSPDLVLCIGQAGGRAKLTPEYVGINCMDARVPDNDGNQPLAQRIEEDGPDAYFSTLPVRAMAKAMNDAGIPAEVSFTAGTYVCNDMLYRLMHAIATDHPGVRGGFMHVPYATQQATRLPSATPSMSLETMTAGIALAVGAALATERDVSVSAGTTH</sequence>
<accession>E1QX13</accession>
<dbReference type="RefSeq" id="WP_013252418.1">
    <property type="nucleotide sequence ID" value="NC_014363.1"/>
</dbReference>
<dbReference type="eggNOG" id="COG2039">
    <property type="taxonomic scope" value="Bacteria"/>
</dbReference>
<dbReference type="InterPro" id="IPR000816">
    <property type="entry name" value="Peptidase_C15"/>
</dbReference>
<dbReference type="HOGENOM" id="CLU_043960_4_0_11"/>
<evidence type="ECO:0000256" key="3">
    <source>
        <dbReference type="ARBA" id="ARBA00004496"/>
    </source>
</evidence>
<evidence type="ECO:0000256" key="10">
    <source>
        <dbReference type="PROSITE-ProRule" id="PRU10077"/>
    </source>
</evidence>
<dbReference type="InterPro" id="IPR033694">
    <property type="entry name" value="PGPEP1_Cys_AS"/>
</dbReference>
<dbReference type="KEGG" id="ols:Olsu_1567"/>
<dbReference type="Gene3D" id="3.40.630.20">
    <property type="entry name" value="Peptidase C15, pyroglutamyl peptidase I-like"/>
    <property type="match status" value="1"/>
</dbReference>
<dbReference type="NCBIfam" id="TIGR00504">
    <property type="entry name" value="pyro_pdase"/>
    <property type="match status" value="1"/>
</dbReference>
<dbReference type="PATRIC" id="fig|633147.7.peg.1266"/>
<name>E1QX13_OLSUV</name>
<dbReference type="AlphaFoldDB" id="E1QX13"/>
<evidence type="ECO:0000256" key="9">
    <source>
        <dbReference type="HAMAP-Rule" id="MF_00417"/>
    </source>
</evidence>
<gene>
    <name evidence="9" type="primary">pcp</name>
    <name evidence="11" type="ordered locus">Olsu_1567</name>
</gene>
<keyword evidence="7 9" id="KW-0378">Hydrolase</keyword>
<dbReference type="InterPro" id="IPR036440">
    <property type="entry name" value="Peptidase_C15-like_sf"/>
</dbReference>
<organism evidence="11 12">
    <name type="scientific">Olsenella uli (strain ATCC 49627 / DSM 7084 / CCUG 31166 / CIP 109912 / JCM 12494 / LMG 11480 / NCIMB 702895 / VPI D76D-27C)</name>
    <name type="common">Lactobacillus uli</name>
    <dbReference type="NCBI Taxonomy" id="633147"/>
    <lineage>
        <taxon>Bacteria</taxon>
        <taxon>Bacillati</taxon>
        <taxon>Actinomycetota</taxon>
        <taxon>Coriobacteriia</taxon>
        <taxon>Coriobacteriales</taxon>
        <taxon>Atopobiaceae</taxon>
        <taxon>Olsenella</taxon>
    </lineage>
</organism>
<dbReference type="EC" id="3.4.19.3" evidence="9"/>
<comment type="subcellular location">
    <subcellularLocation>
        <location evidence="3 9">Cytoplasm</location>
    </subcellularLocation>
</comment>
<dbReference type="GO" id="GO:0005829">
    <property type="term" value="C:cytosol"/>
    <property type="evidence" value="ECO:0007669"/>
    <property type="project" value="InterPro"/>
</dbReference>
<evidence type="ECO:0000256" key="1">
    <source>
        <dbReference type="ARBA" id="ARBA00001770"/>
    </source>
</evidence>
<dbReference type="GO" id="GO:0006508">
    <property type="term" value="P:proteolysis"/>
    <property type="evidence" value="ECO:0007669"/>
    <property type="project" value="UniProtKB-KW"/>
</dbReference>
<proteinExistence type="inferred from homology"/>
<dbReference type="InterPro" id="IPR016125">
    <property type="entry name" value="Peptidase_C15-like"/>
</dbReference>
<comment type="catalytic activity">
    <reaction evidence="1 9 10">
        <text>Release of an N-terminal pyroglutamyl group from a polypeptide, the second amino acid generally not being Pro.</text>
        <dbReference type="EC" id="3.4.19.3"/>
    </reaction>
</comment>
<reference evidence="11 12" key="1">
    <citation type="journal article" date="2010" name="Stand. Genomic Sci.">
        <title>Complete genome sequence of Olsenella uli type strain (VPI D76D-27C).</title>
        <authorList>
            <person name="Goker M."/>
            <person name="Held B."/>
            <person name="Lucas S."/>
            <person name="Nolan M."/>
            <person name="Yasawong M."/>
            <person name="Glavina Del Rio T."/>
            <person name="Tice H."/>
            <person name="Cheng J.F."/>
            <person name="Bruce D."/>
            <person name="Detter J.C."/>
            <person name="Tapia R."/>
            <person name="Han C."/>
            <person name="Goodwin L."/>
            <person name="Pitluck S."/>
            <person name="Liolios K."/>
            <person name="Ivanova N."/>
            <person name="Mavromatis K."/>
            <person name="Mikhailova N."/>
            <person name="Pati A."/>
            <person name="Chen A."/>
            <person name="Palaniappan K."/>
            <person name="Land M."/>
            <person name="Hauser L."/>
            <person name="Chang Y.J."/>
            <person name="Jeffries C.D."/>
            <person name="Rohde M."/>
            <person name="Sikorski J."/>
            <person name="Pukall R."/>
            <person name="Woyke T."/>
            <person name="Bristow J."/>
            <person name="Eisen J.A."/>
            <person name="Markowitz V."/>
            <person name="Hugenholtz P."/>
            <person name="Kyrpides N.C."/>
            <person name="Klenk H.P."/>
            <person name="Lapidus A."/>
        </authorList>
    </citation>
    <scope>NUCLEOTIDE SEQUENCE [LARGE SCALE GENOMIC DNA]</scope>
    <source>
        <strain evidence="12">ATCC 49627 / DSM 7084 / CIP 109912 / JCM 12494 / NCIMB 702895 / VPI D76D-27C</strain>
    </source>
</reference>
<feature type="active site" evidence="9">
    <location>
        <position position="166"/>
    </location>
</feature>
<dbReference type="MEROPS" id="C15.001"/>
<evidence type="ECO:0000256" key="6">
    <source>
        <dbReference type="ARBA" id="ARBA00022670"/>
    </source>
</evidence>
<keyword evidence="8 9" id="KW-0788">Thiol protease</keyword>
<dbReference type="InterPro" id="IPR029762">
    <property type="entry name" value="PGP-I_bact-type"/>
</dbReference>
<comment type="function">
    <text evidence="2 9">Removes 5-oxoproline from various penultimate amino acid residues except L-proline.</text>
</comment>
<dbReference type="GO" id="GO:0016920">
    <property type="term" value="F:pyroglutamyl-peptidase activity"/>
    <property type="evidence" value="ECO:0007669"/>
    <property type="project" value="UniProtKB-UniRule"/>
</dbReference>
<dbReference type="GeneID" id="78512953"/>
<dbReference type="CDD" id="cd00501">
    <property type="entry name" value="Peptidase_C15"/>
    <property type="match status" value="1"/>
</dbReference>